<comment type="caution">
    <text evidence="1">The sequence shown here is derived from an EMBL/GenBank/DDBJ whole genome shotgun (WGS) entry which is preliminary data.</text>
</comment>
<dbReference type="Proteomes" id="UP000542811">
    <property type="component" value="Unassembled WGS sequence"/>
</dbReference>
<proteinExistence type="predicted"/>
<reference evidence="1 2" key="1">
    <citation type="submission" date="2020-08" db="EMBL/GenBank/DDBJ databases">
        <title>Genomic Encyclopedia of Type Strains, Phase III (KMG-III): the genomes of soil and plant-associated and newly described type strains.</title>
        <authorList>
            <person name="Whitman W."/>
        </authorList>
    </citation>
    <scope>NUCLEOTIDE SEQUENCE [LARGE SCALE GENOMIC DNA]</scope>
    <source>
        <strain evidence="1 2">CECT 8280</strain>
    </source>
</reference>
<accession>A0ABR6GG09</accession>
<evidence type="ECO:0000313" key="1">
    <source>
        <dbReference type="EMBL" id="MBB3165222.1"/>
    </source>
</evidence>
<organism evidence="1 2">
    <name type="scientific">Rhizobium laguerreae</name>
    <dbReference type="NCBI Taxonomy" id="1076926"/>
    <lineage>
        <taxon>Bacteria</taxon>
        <taxon>Pseudomonadati</taxon>
        <taxon>Pseudomonadota</taxon>
        <taxon>Alphaproteobacteria</taxon>
        <taxon>Hyphomicrobiales</taxon>
        <taxon>Rhizobiaceae</taxon>
        <taxon>Rhizobium/Agrobacterium group</taxon>
        <taxon>Rhizobium</taxon>
    </lineage>
</organism>
<feature type="non-terminal residue" evidence="1">
    <location>
        <position position="41"/>
    </location>
</feature>
<gene>
    <name evidence="1" type="ORF">FHS25_005731</name>
</gene>
<name>A0ABR6GG09_9HYPH</name>
<dbReference type="EMBL" id="JACHXX010000010">
    <property type="protein sequence ID" value="MBB3165222.1"/>
    <property type="molecule type" value="Genomic_DNA"/>
</dbReference>
<keyword evidence="2" id="KW-1185">Reference proteome</keyword>
<evidence type="ECO:0000313" key="2">
    <source>
        <dbReference type="Proteomes" id="UP000542811"/>
    </source>
</evidence>
<protein>
    <submittedName>
        <fullName evidence="1">Uncharacterized protein</fullName>
    </submittedName>
</protein>
<sequence>MAQLGEGADRAMWPNLIVQHDDRTPTGRRFVSFYIRGILGA</sequence>